<keyword evidence="5" id="KW-0418">Kinase</keyword>
<comment type="catalytic activity">
    <reaction evidence="7">
        <text>L-threonyl-[protein] + ATP = O-phospho-L-threonyl-[protein] + ADP + H(+)</text>
        <dbReference type="Rhea" id="RHEA:46608"/>
        <dbReference type="Rhea" id="RHEA-COMP:11060"/>
        <dbReference type="Rhea" id="RHEA-COMP:11605"/>
        <dbReference type="ChEBI" id="CHEBI:15378"/>
        <dbReference type="ChEBI" id="CHEBI:30013"/>
        <dbReference type="ChEBI" id="CHEBI:30616"/>
        <dbReference type="ChEBI" id="CHEBI:61977"/>
        <dbReference type="ChEBI" id="CHEBI:456216"/>
        <dbReference type="EC" id="2.7.11.1"/>
    </reaction>
</comment>
<gene>
    <name evidence="12" type="ORF">EG68_02897</name>
</gene>
<sequence length="682" mass="76145">MARRQHPKSTSDLFASSETSRSINVFESLSDLHSSSSVHITRAKVKKQLPTIGYHQGFSSVLPYLPDFSSYEKHELVVETDSNKENTSTSQFAPSLEEKMVQLNIAPNKNIAASQLPPSTLASSRVQQSSEFSPHKKLVFCSTPEPTTLHSDPLSRPKQCIVRIASLENLQATPIPCPVLLASDLTLPLDDVPPIPSALMATGSNKEYNSSLKAKPSDPLTQSHSPLPPRPSIMPPGAGKKSEAFLKRLTRHFRIDNMILNQSYWTLFEAGDSKATLLKICKQDSYKKFADIFTKYRRRKGIVKIGEGCFGEVFRTVANTSSTAGDETVEQIVAIKLVPIEGKVPFNGDSQKSFSEVLSEVIVSNIILTHFVLVCICLFFSRELTALSIGLCNRTESFVQLKSVNLVQGSFPAYLTKAWEKYHREKESENDHPRIFPKDQLWLVIESAFGGSALENNVPACPAARLSILRQVAFALAVAETELKFEHRDLHWGNVLIHRTTNETSMSQSCVSCSLIHGDNDDRGDNVERPSIHFRLHNRHYQVPSFGCSVVIIDFTLSRLEQNNGLVYVNLSADPALFESKGDYQFDIYRLMRSHNGDRWDLFSPKTNLMWLHYLATKLHSSPSALLTDSSGSVSALHLSCTHQLVSLECDLRMSNYASTGDLVQRHPVFTECLRKSCDVMR</sequence>
<dbReference type="Pfam" id="PF12330">
    <property type="entry name" value="Haspin_kinase"/>
    <property type="match status" value="1"/>
</dbReference>
<dbReference type="SUPFAM" id="SSF56112">
    <property type="entry name" value="Protein kinase-like (PK-like)"/>
    <property type="match status" value="1"/>
</dbReference>
<evidence type="ECO:0000256" key="3">
    <source>
        <dbReference type="ARBA" id="ARBA00022679"/>
    </source>
</evidence>
<dbReference type="GO" id="GO:0005524">
    <property type="term" value="F:ATP binding"/>
    <property type="evidence" value="ECO:0007669"/>
    <property type="project" value="UniProtKB-UniRule"/>
</dbReference>
<dbReference type="EMBL" id="JTDE01001188">
    <property type="protein sequence ID" value="KAF7259471.1"/>
    <property type="molecule type" value="Genomic_DNA"/>
</dbReference>
<dbReference type="InterPro" id="IPR024604">
    <property type="entry name" value="GSG2_C"/>
</dbReference>
<dbReference type="OrthoDB" id="6161556at2759"/>
<feature type="binding site" evidence="9">
    <location>
        <position position="336"/>
    </location>
    <ligand>
        <name>ATP</name>
        <dbReference type="ChEBI" id="CHEBI:30616"/>
    </ligand>
</feature>
<dbReference type="InterPro" id="IPR011009">
    <property type="entry name" value="Kinase-like_dom_sf"/>
</dbReference>
<dbReference type="GO" id="GO:0005737">
    <property type="term" value="C:cytoplasm"/>
    <property type="evidence" value="ECO:0007669"/>
    <property type="project" value="TreeGrafter"/>
</dbReference>
<evidence type="ECO:0000313" key="12">
    <source>
        <dbReference type="EMBL" id="KAF7259471.1"/>
    </source>
</evidence>
<evidence type="ECO:0000256" key="6">
    <source>
        <dbReference type="ARBA" id="ARBA00022840"/>
    </source>
</evidence>
<feature type="domain" description="Protein kinase" evidence="11">
    <location>
        <begin position="299"/>
        <end position="682"/>
    </location>
</feature>
<evidence type="ECO:0000256" key="7">
    <source>
        <dbReference type="ARBA" id="ARBA00047899"/>
    </source>
</evidence>
<protein>
    <recommendedName>
        <fullName evidence="1">non-specific serine/threonine protein kinase</fullName>
        <ecNumber evidence="1">2.7.11.1</ecNumber>
    </recommendedName>
</protein>
<evidence type="ECO:0000259" key="11">
    <source>
        <dbReference type="PROSITE" id="PS50011"/>
    </source>
</evidence>
<dbReference type="SMART" id="SM01331">
    <property type="entry name" value="DUF3635"/>
    <property type="match status" value="1"/>
</dbReference>
<evidence type="ECO:0000256" key="8">
    <source>
        <dbReference type="ARBA" id="ARBA00048679"/>
    </source>
</evidence>
<dbReference type="PANTHER" id="PTHR24419">
    <property type="entry name" value="INTERLEUKIN-1 RECEPTOR-ASSOCIATED KINASE"/>
    <property type="match status" value="1"/>
</dbReference>
<name>A0A8S9Z2S4_9TREM</name>
<dbReference type="PROSITE" id="PS50011">
    <property type="entry name" value="PROTEIN_KINASE_DOM"/>
    <property type="match status" value="1"/>
</dbReference>
<dbReference type="GO" id="GO:0000278">
    <property type="term" value="P:mitotic cell cycle"/>
    <property type="evidence" value="ECO:0007669"/>
    <property type="project" value="TreeGrafter"/>
</dbReference>
<dbReference type="PROSITE" id="PS00107">
    <property type="entry name" value="PROTEIN_KINASE_ATP"/>
    <property type="match status" value="1"/>
</dbReference>
<evidence type="ECO:0000256" key="9">
    <source>
        <dbReference type="PROSITE-ProRule" id="PRU10141"/>
    </source>
</evidence>
<evidence type="ECO:0000256" key="4">
    <source>
        <dbReference type="ARBA" id="ARBA00022741"/>
    </source>
</evidence>
<accession>A0A8S9Z2S4</accession>
<dbReference type="InterPro" id="IPR017441">
    <property type="entry name" value="Protein_kinase_ATP_BS"/>
</dbReference>
<dbReference type="AlphaFoldDB" id="A0A8S9Z2S4"/>
<keyword evidence="4 9" id="KW-0547">Nucleotide-binding</keyword>
<evidence type="ECO:0000256" key="5">
    <source>
        <dbReference type="ARBA" id="ARBA00022777"/>
    </source>
</evidence>
<dbReference type="GO" id="GO:0072354">
    <property type="term" value="F:histone H3T3 kinase activity"/>
    <property type="evidence" value="ECO:0007669"/>
    <property type="project" value="TreeGrafter"/>
</dbReference>
<dbReference type="Proteomes" id="UP000822476">
    <property type="component" value="Unassembled WGS sequence"/>
</dbReference>
<dbReference type="GO" id="GO:0035556">
    <property type="term" value="P:intracellular signal transduction"/>
    <property type="evidence" value="ECO:0007669"/>
    <property type="project" value="TreeGrafter"/>
</dbReference>
<comment type="catalytic activity">
    <reaction evidence="8">
        <text>L-seryl-[protein] + ATP = O-phospho-L-seryl-[protein] + ADP + H(+)</text>
        <dbReference type="Rhea" id="RHEA:17989"/>
        <dbReference type="Rhea" id="RHEA-COMP:9863"/>
        <dbReference type="Rhea" id="RHEA-COMP:11604"/>
        <dbReference type="ChEBI" id="CHEBI:15378"/>
        <dbReference type="ChEBI" id="CHEBI:29999"/>
        <dbReference type="ChEBI" id="CHEBI:30616"/>
        <dbReference type="ChEBI" id="CHEBI:83421"/>
        <dbReference type="ChEBI" id="CHEBI:456216"/>
        <dbReference type="EC" id="2.7.11.1"/>
    </reaction>
</comment>
<proteinExistence type="predicted"/>
<evidence type="ECO:0000313" key="13">
    <source>
        <dbReference type="Proteomes" id="UP000822476"/>
    </source>
</evidence>
<keyword evidence="13" id="KW-1185">Reference proteome</keyword>
<evidence type="ECO:0000256" key="10">
    <source>
        <dbReference type="SAM" id="MobiDB-lite"/>
    </source>
</evidence>
<organism evidence="12 13">
    <name type="scientific">Paragonimus skrjabini miyazakii</name>
    <dbReference type="NCBI Taxonomy" id="59628"/>
    <lineage>
        <taxon>Eukaryota</taxon>
        <taxon>Metazoa</taxon>
        <taxon>Spiralia</taxon>
        <taxon>Lophotrochozoa</taxon>
        <taxon>Platyhelminthes</taxon>
        <taxon>Trematoda</taxon>
        <taxon>Digenea</taxon>
        <taxon>Plagiorchiida</taxon>
        <taxon>Troglotremata</taxon>
        <taxon>Troglotrematidae</taxon>
        <taxon>Paragonimus</taxon>
    </lineage>
</organism>
<feature type="region of interest" description="Disordered" evidence="10">
    <location>
        <begin position="206"/>
        <end position="239"/>
    </location>
</feature>
<comment type="caution">
    <text evidence="12">The sequence shown here is derived from an EMBL/GenBank/DDBJ whole genome shotgun (WGS) entry which is preliminary data.</text>
</comment>
<dbReference type="InterPro" id="IPR000719">
    <property type="entry name" value="Prot_kinase_dom"/>
</dbReference>
<dbReference type="Gene3D" id="1.10.510.10">
    <property type="entry name" value="Transferase(Phosphotransferase) domain 1"/>
    <property type="match status" value="1"/>
</dbReference>
<dbReference type="PANTHER" id="PTHR24419:SF18">
    <property type="entry name" value="SERINE_THREONINE-PROTEIN KINASE HASPIN"/>
    <property type="match status" value="1"/>
</dbReference>
<keyword evidence="2" id="KW-0723">Serine/threonine-protein kinase</keyword>
<dbReference type="Gene3D" id="3.30.200.20">
    <property type="entry name" value="Phosphorylase Kinase, domain 1"/>
    <property type="match status" value="1"/>
</dbReference>
<evidence type="ECO:0000256" key="2">
    <source>
        <dbReference type="ARBA" id="ARBA00022527"/>
    </source>
</evidence>
<keyword evidence="6 9" id="KW-0067">ATP-binding</keyword>
<reference evidence="12" key="1">
    <citation type="submission" date="2019-07" db="EMBL/GenBank/DDBJ databases">
        <title>Annotation for the trematode Paragonimus miyazaki's.</title>
        <authorList>
            <person name="Choi Y.-J."/>
        </authorList>
    </citation>
    <scope>NUCLEOTIDE SEQUENCE</scope>
    <source>
        <strain evidence="12">Japan</strain>
    </source>
</reference>
<evidence type="ECO:0000256" key="1">
    <source>
        <dbReference type="ARBA" id="ARBA00012513"/>
    </source>
</evidence>
<dbReference type="EC" id="2.7.11.1" evidence="1"/>
<dbReference type="GO" id="GO:0005634">
    <property type="term" value="C:nucleus"/>
    <property type="evidence" value="ECO:0007669"/>
    <property type="project" value="TreeGrafter"/>
</dbReference>
<keyword evidence="3" id="KW-0808">Transferase</keyword>